<dbReference type="GO" id="GO:0003677">
    <property type="term" value="F:DNA binding"/>
    <property type="evidence" value="ECO:0007669"/>
    <property type="project" value="UniProtKB-KW"/>
</dbReference>
<proteinExistence type="predicted"/>
<dbReference type="SUPFAM" id="SSF46785">
    <property type="entry name" value="Winged helix' DNA-binding domain"/>
    <property type="match status" value="1"/>
</dbReference>
<comment type="caution">
    <text evidence="6">The sequence shown here is derived from an EMBL/GenBank/DDBJ whole genome shotgun (WGS) entry which is preliminary data.</text>
</comment>
<evidence type="ECO:0000313" key="6">
    <source>
        <dbReference type="EMBL" id="PWE31068.1"/>
    </source>
</evidence>
<dbReference type="CDD" id="cd00038">
    <property type="entry name" value="CAP_ED"/>
    <property type="match status" value="1"/>
</dbReference>
<dbReference type="PROSITE" id="PS50042">
    <property type="entry name" value="CNMP_BINDING_3"/>
    <property type="match status" value="1"/>
</dbReference>
<gene>
    <name evidence="6" type="ORF">C4N9_04775</name>
</gene>
<dbReference type="Proteomes" id="UP000244940">
    <property type="component" value="Unassembled WGS sequence"/>
</dbReference>
<dbReference type="InterPro" id="IPR050397">
    <property type="entry name" value="Env_Response_Regulators"/>
</dbReference>
<name>A0A2U2CGP7_9RHOB</name>
<keyword evidence="3" id="KW-0804">Transcription</keyword>
<keyword evidence="1" id="KW-0805">Transcription regulation</keyword>
<dbReference type="Gene3D" id="2.60.120.10">
    <property type="entry name" value="Jelly Rolls"/>
    <property type="match status" value="1"/>
</dbReference>
<dbReference type="InterPro" id="IPR014710">
    <property type="entry name" value="RmlC-like_jellyroll"/>
</dbReference>
<evidence type="ECO:0000313" key="7">
    <source>
        <dbReference type="Proteomes" id="UP000244940"/>
    </source>
</evidence>
<dbReference type="PROSITE" id="PS51063">
    <property type="entry name" value="HTH_CRP_2"/>
    <property type="match status" value="1"/>
</dbReference>
<dbReference type="InterPro" id="IPR036388">
    <property type="entry name" value="WH-like_DNA-bd_sf"/>
</dbReference>
<dbReference type="InterPro" id="IPR036390">
    <property type="entry name" value="WH_DNA-bd_sf"/>
</dbReference>
<evidence type="ECO:0000256" key="3">
    <source>
        <dbReference type="ARBA" id="ARBA00023163"/>
    </source>
</evidence>
<keyword evidence="7" id="KW-1185">Reference proteome</keyword>
<dbReference type="PRINTS" id="PR00103">
    <property type="entry name" value="CAMPKINASE"/>
</dbReference>
<dbReference type="InterPro" id="IPR018490">
    <property type="entry name" value="cNMP-bd_dom_sf"/>
</dbReference>
<evidence type="ECO:0000259" key="5">
    <source>
        <dbReference type="PROSITE" id="PS51063"/>
    </source>
</evidence>
<evidence type="ECO:0000256" key="2">
    <source>
        <dbReference type="ARBA" id="ARBA00023125"/>
    </source>
</evidence>
<dbReference type="InterPro" id="IPR000595">
    <property type="entry name" value="cNMP-bd_dom"/>
</dbReference>
<dbReference type="PROSITE" id="PS00889">
    <property type="entry name" value="CNMP_BINDING_2"/>
    <property type="match status" value="1"/>
</dbReference>
<feature type="domain" description="Cyclic nucleotide-binding" evidence="4">
    <location>
        <begin position="12"/>
        <end position="114"/>
    </location>
</feature>
<dbReference type="Pfam" id="PF13545">
    <property type="entry name" value="HTH_Crp_2"/>
    <property type="match status" value="1"/>
</dbReference>
<dbReference type="RefSeq" id="WP_109532146.1">
    <property type="nucleotide sequence ID" value="NZ_CAXPUO010000037.1"/>
</dbReference>
<dbReference type="PANTHER" id="PTHR24567:SF74">
    <property type="entry name" value="HTH-TYPE TRANSCRIPTIONAL REGULATOR ARCR"/>
    <property type="match status" value="1"/>
</dbReference>
<dbReference type="Gene3D" id="1.10.10.10">
    <property type="entry name" value="Winged helix-like DNA-binding domain superfamily/Winged helix DNA-binding domain"/>
    <property type="match status" value="1"/>
</dbReference>
<evidence type="ECO:0000259" key="4">
    <source>
        <dbReference type="PROSITE" id="PS50042"/>
    </source>
</evidence>
<dbReference type="GeneID" id="94364195"/>
<accession>A0A2U2CGP7</accession>
<dbReference type="GO" id="GO:0005829">
    <property type="term" value="C:cytosol"/>
    <property type="evidence" value="ECO:0007669"/>
    <property type="project" value="TreeGrafter"/>
</dbReference>
<dbReference type="Pfam" id="PF00027">
    <property type="entry name" value="cNMP_binding"/>
    <property type="match status" value="1"/>
</dbReference>
<dbReference type="InterPro" id="IPR018488">
    <property type="entry name" value="cNMP-bd_CS"/>
</dbReference>
<dbReference type="EMBL" id="QEYD01000002">
    <property type="protein sequence ID" value="PWE31068.1"/>
    <property type="molecule type" value="Genomic_DNA"/>
</dbReference>
<protein>
    <submittedName>
        <fullName evidence="6">Crp/Fnr family transcriptional regulator</fullName>
    </submittedName>
</protein>
<dbReference type="PANTHER" id="PTHR24567">
    <property type="entry name" value="CRP FAMILY TRANSCRIPTIONAL REGULATORY PROTEIN"/>
    <property type="match status" value="1"/>
</dbReference>
<dbReference type="GO" id="GO:0003700">
    <property type="term" value="F:DNA-binding transcription factor activity"/>
    <property type="evidence" value="ECO:0007669"/>
    <property type="project" value="TreeGrafter"/>
</dbReference>
<dbReference type="OrthoDB" id="3525895at2"/>
<dbReference type="SUPFAM" id="SSF51206">
    <property type="entry name" value="cAMP-binding domain-like"/>
    <property type="match status" value="1"/>
</dbReference>
<reference evidence="6 7" key="1">
    <citation type="submission" date="2018-05" db="EMBL/GenBank/DDBJ databases">
        <title>Pararhodobacter marina sp. nov., isolated from deep-sea water of the Indian Ocean.</title>
        <authorList>
            <person name="Lai Q.Sr."/>
            <person name="Liu X."/>
            <person name="Shao Z."/>
        </authorList>
    </citation>
    <scope>NUCLEOTIDE SEQUENCE [LARGE SCALE GENOMIC DNA]</scope>
    <source>
        <strain evidence="6 7">CIC4N-9</strain>
    </source>
</reference>
<feature type="domain" description="HTH crp-type" evidence="5">
    <location>
        <begin position="146"/>
        <end position="222"/>
    </location>
</feature>
<sequence>MRNRGFWKSFEMFESLSGDALDAVADAARPRRWAPGEVLFQRGDPGDWLVAIEDGRIRVSLVTQAGKELVLRHAEAGEMLGEIALFDRQPRSADATAVGPVTGHVLSRRDFDRLAAQDPAFYEAALTRLSTMLRATTLQLESIALYQLRARVARFLLITLEQLHGADIPEGAGLSLGLSQGELAAVLGATRPKVNKVLQDFRDDGLILDDAGAWRCDIKGLRAEAGGDA</sequence>
<organism evidence="6 7">
    <name type="scientific">Pararhodobacter marinus</name>
    <dbReference type="NCBI Taxonomy" id="2184063"/>
    <lineage>
        <taxon>Bacteria</taxon>
        <taxon>Pseudomonadati</taxon>
        <taxon>Pseudomonadota</taxon>
        <taxon>Alphaproteobacteria</taxon>
        <taxon>Rhodobacterales</taxon>
        <taxon>Paracoccaceae</taxon>
        <taxon>Pararhodobacter</taxon>
    </lineage>
</organism>
<dbReference type="SMART" id="SM00100">
    <property type="entry name" value="cNMP"/>
    <property type="match status" value="1"/>
</dbReference>
<dbReference type="AlphaFoldDB" id="A0A2U2CGP7"/>
<evidence type="ECO:0000256" key="1">
    <source>
        <dbReference type="ARBA" id="ARBA00023015"/>
    </source>
</evidence>
<dbReference type="InterPro" id="IPR012318">
    <property type="entry name" value="HTH_CRP"/>
</dbReference>
<keyword evidence="2" id="KW-0238">DNA-binding</keyword>